<dbReference type="EMBL" id="JPSP01000007">
    <property type="protein sequence ID" value="KFF41447.1"/>
    <property type="molecule type" value="Genomic_DNA"/>
</dbReference>
<comment type="cofactor">
    <cofactor evidence="9">
        <name>Mg(2+)</name>
        <dbReference type="ChEBI" id="CHEBI:18420"/>
    </cofactor>
    <text evidence="9">Binds 1 Mg(2+) ion per subunit.</text>
</comment>
<feature type="region of interest" description="Thiamine-phosphate synthase" evidence="9">
    <location>
        <begin position="122"/>
        <end position="338"/>
    </location>
</feature>
<comment type="pathway">
    <text evidence="1 9 11">Cofactor biosynthesis; thiamine diphosphate biosynthesis; thiamine phosphate from 4-amino-2-methyl-5-diphosphomethylpyrimidine and 4-methyl-5-(2-phosphoethyl)-thiazole: step 1/1.</text>
</comment>
<keyword evidence="5 9" id="KW-0784">Thiamine biosynthesis</keyword>
<evidence type="ECO:0000313" key="15">
    <source>
        <dbReference type="Proteomes" id="UP000028922"/>
    </source>
</evidence>
<dbReference type="Proteomes" id="UP000028922">
    <property type="component" value="Unassembled WGS sequence"/>
</dbReference>
<dbReference type="PATRIC" id="fig|1527444.3.peg.723"/>
<feature type="domain" description="ThiD2" evidence="13">
    <location>
        <begin position="9"/>
        <end position="127"/>
    </location>
</feature>
<evidence type="ECO:0000259" key="12">
    <source>
        <dbReference type="Pfam" id="PF02581"/>
    </source>
</evidence>
<evidence type="ECO:0000256" key="5">
    <source>
        <dbReference type="ARBA" id="ARBA00022977"/>
    </source>
</evidence>
<feature type="binding site" evidence="9">
    <location>
        <position position="296"/>
    </location>
    <ligand>
        <name>2-[(2R,5Z)-2-carboxy-4-methylthiazol-5(2H)-ylidene]ethyl phosphate</name>
        <dbReference type="ChEBI" id="CHEBI:62899"/>
    </ligand>
</feature>
<evidence type="ECO:0000256" key="9">
    <source>
        <dbReference type="HAMAP-Rule" id="MF_01327"/>
    </source>
</evidence>
<feature type="binding site" evidence="9">
    <location>
        <position position="269"/>
    </location>
    <ligand>
        <name>4-amino-2-methyl-5-(diphosphooxymethyl)pyrimidine</name>
        <dbReference type="ChEBI" id="CHEBI:57841"/>
    </ligand>
</feature>
<dbReference type="GO" id="GO:0009228">
    <property type="term" value="P:thiamine biosynthetic process"/>
    <property type="evidence" value="ECO:0007669"/>
    <property type="project" value="UniProtKB-KW"/>
</dbReference>
<dbReference type="STRING" id="1527444.ucyna2_00760"/>
<keyword evidence="4 9" id="KW-0460">Magnesium</keyword>
<keyword evidence="3 9" id="KW-0479">Metal-binding</keyword>
<dbReference type="GO" id="GO:0000287">
    <property type="term" value="F:magnesium ion binding"/>
    <property type="evidence" value="ECO:0007669"/>
    <property type="project" value="UniProtKB-UniRule"/>
</dbReference>
<feature type="binding site" evidence="9">
    <location>
        <begin position="169"/>
        <end position="173"/>
    </location>
    <ligand>
        <name>4-amino-2-methyl-5-(diphosphooxymethyl)pyrimidine</name>
        <dbReference type="ChEBI" id="CHEBI:57841"/>
    </ligand>
</feature>
<dbReference type="Pfam" id="PF02581">
    <property type="entry name" value="TMP-TENI"/>
    <property type="match status" value="1"/>
</dbReference>
<comment type="catalytic activity">
    <reaction evidence="6 9 10">
        <text>4-methyl-5-(2-phosphooxyethyl)-thiazole + 4-amino-2-methyl-5-(diphosphooxymethyl)pyrimidine + H(+) = thiamine phosphate + diphosphate</text>
        <dbReference type="Rhea" id="RHEA:22328"/>
        <dbReference type="ChEBI" id="CHEBI:15378"/>
        <dbReference type="ChEBI" id="CHEBI:33019"/>
        <dbReference type="ChEBI" id="CHEBI:37575"/>
        <dbReference type="ChEBI" id="CHEBI:57841"/>
        <dbReference type="ChEBI" id="CHEBI:58296"/>
        <dbReference type="EC" id="2.5.1.3"/>
    </reaction>
</comment>
<keyword evidence="2 9" id="KW-0808">Transferase</keyword>
<dbReference type="EC" id="2.5.1.3" evidence="9"/>
<feature type="binding site" evidence="9">
    <location>
        <position position="240"/>
    </location>
    <ligand>
        <name>4-amino-2-methyl-5-(diphosphooxymethyl)pyrimidine</name>
        <dbReference type="ChEBI" id="CHEBI:57841"/>
    </ligand>
</feature>
<evidence type="ECO:0000256" key="4">
    <source>
        <dbReference type="ARBA" id="ARBA00022842"/>
    </source>
</evidence>
<comment type="catalytic activity">
    <reaction evidence="7 9 10">
        <text>2-(2-carboxy-4-methylthiazol-5-yl)ethyl phosphate + 4-amino-2-methyl-5-(diphosphooxymethyl)pyrimidine + 2 H(+) = thiamine phosphate + CO2 + diphosphate</text>
        <dbReference type="Rhea" id="RHEA:47848"/>
        <dbReference type="ChEBI" id="CHEBI:15378"/>
        <dbReference type="ChEBI" id="CHEBI:16526"/>
        <dbReference type="ChEBI" id="CHEBI:33019"/>
        <dbReference type="ChEBI" id="CHEBI:37575"/>
        <dbReference type="ChEBI" id="CHEBI:57841"/>
        <dbReference type="ChEBI" id="CHEBI:62890"/>
        <dbReference type="EC" id="2.5.1.3"/>
    </reaction>
</comment>
<reference evidence="14 15" key="1">
    <citation type="submission" date="2014-08" db="EMBL/GenBank/DDBJ databases">
        <title>Comparative genomics reveals surprising divergence of two closely related strains of uncultivated UCYN-A cyanobacteria.</title>
        <authorList>
            <person name="Bombar D."/>
            <person name="Heller P."/>
            <person name="Sanchez-Baracaldo P."/>
            <person name="Carter B.J."/>
            <person name="Zert J.P."/>
        </authorList>
    </citation>
    <scope>NUCLEOTIDE SEQUENCE [LARGE SCALE GENOMIC DNA]</scope>
</reference>
<protein>
    <recommendedName>
        <fullName evidence="9">Thiamine-phosphate synthase</fullName>
        <shortName evidence="9">TP synthase</shortName>
        <shortName evidence="9">TPS</shortName>
        <ecNumber evidence="9">2.5.1.3</ecNumber>
    </recommendedName>
    <alternativeName>
        <fullName evidence="9">Thiamine-phosphate pyrophosphorylase</fullName>
        <shortName evidence="9">TMP pyrophosphorylase</shortName>
        <shortName evidence="9">TMP-PPase</shortName>
    </alternativeName>
</protein>
<name>A0A086CGY3_9CHRO</name>
<dbReference type="HAMAP" id="MF_01327">
    <property type="entry name" value="TMP_synthase_cyanobact"/>
    <property type="match status" value="1"/>
</dbReference>
<dbReference type="InterPro" id="IPR016229">
    <property type="entry name" value="TMP_synthase_cyanobac_bac"/>
</dbReference>
<dbReference type="AlphaFoldDB" id="A0A086CGY3"/>
<dbReference type="InterPro" id="IPR013785">
    <property type="entry name" value="Aldolase_TIM"/>
</dbReference>
<comment type="caution">
    <text evidence="9">Lacks conserved residue(s) required for the propagation of feature annotation.</text>
</comment>
<dbReference type="PANTHER" id="PTHR20857:SF15">
    <property type="entry name" value="THIAMINE-PHOSPHATE SYNTHASE"/>
    <property type="match status" value="1"/>
</dbReference>
<dbReference type="InterPro" id="IPR022998">
    <property type="entry name" value="ThiamineP_synth_TenI"/>
</dbReference>
<evidence type="ECO:0000256" key="2">
    <source>
        <dbReference type="ARBA" id="ARBA00022679"/>
    </source>
</evidence>
<feature type="region of interest" description="Unknown" evidence="9">
    <location>
        <begin position="1"/>
        <end position="121"/>
    </location>
</feature>
<evidence type="ECO:0000256" key="3">
    <source>
        <dbReference type="ARBA" id="ARBA00022723"/>
    </source>
</evidence>
<dbReference type="NCBIfam" id="TIGR00693">
    <property type="entry name" value="thiE"/>
    <property type="match status" value="1"/>
</dbReference>
<dbReference type="CDD" id="cd00564">
    <property type="entry name" value="TMP_TenI"/>
    <property type="match status" value="1"/>
</dbReference>
<feature type="binding site" evidence="9">
    <location>
        <position position="202"/>
    </location>
    <ligand>
        <name>Mg(2+)</name>
        <dbReference type="ChEBI" id="CHEBI:18420"/>
    </ligand>
</feature>
<dbReference type="InterPro" id="IPR041397">
    <property type="entry name" value="ThiD2"/>
</dbReference>
<dbReference type="UniPathway" id="UPA00060">
    <property type="reaction ID" value="UER00141"/>
</dbReference>
<dbReference type="PANTHER" id="PTHR20857">
    <property type="entry name" value="THIAMINE-PHOSPHATE PYROPHOSPHORYLASE"/>
    <property type="match status" value="1"/>
</dbReference>
<evidence type="ECO:0000256" key="10">
    <source>
        <dbReference type="RuleBase" id="RU003826"/>
    </source>
</evidence>
<dbReference type="Gene3D" id="3.20.20.70">
    <property type="entry name" value="Aldolase class I"/>
    <property type="match status" value="1"/>
</dbReference>
<evidence type="ECO:0000313" key="14">
    <source>
        <dbReference type="EMBL" id="KFF41447.1"/>
    </source>
</evidence>
<gene>
    <name evidence="9" type="primary">thiE</name>
    <name evidence="14" type="ORF">ucyna2_00760</name>
</gene>
<dbReference type="eggNOG" id="COG0352">
    <property type="taxonomic scope" value="Bacteria"/>
</dbReference>
<feature type="domain" description="Thiamine phosphate synthase/TenI" evidence="12">
    <location>
        <begin position="143"/>
        <end position="319"/>
    </location>
</feature>
<dbReference type="HAMAP" id="MF_00097">
    <property type="entry name" value="TMP_synthase"/>
    <property type="match status" value="1"/>
</dbReference>
<evidence type="ECO:0000259" key="13">
    <source>
        <dbReference type="Pfam" id="PF17792"/>
    </source>
</evidence>
<dbReference type="NCBIfam" id="NF002727">
    <property type="entry name" value="PRK02615.1"/>
    <property type="match status" value="1"/>
</dbReference>
<dbReference type="SUPFAM" id="SSF51391">
    <property type="entry name" value="Thiamin phosphate synthase"/>
    <property type="match status" value="1"/>
</dbReference>
<organism evidence="14 15">
    <name type="scientific">Candidatus Atelocyanobacterium thalassa isolate SIO64986</name>
    <dbReference type="NCBI Taxonomy" id="1527444"/>
    <lineage>
        <taxon>Bacteria</taxon>
        <taxon>Bacillati</taxon>
        <taxon>Cyanobacteriota</taxon>
        <taxon>Cyanophyceae</taxon>
        <taxon>Oscillatoriophycideae</taxon>
        <taxon>Chroococcales</taxon>
        <taxon>Aphanothecaceae</taxon>
        <taxon>Candidatus Atelocyanobacterium</taxon>
        <taxon>Candidatus Atelocyanobacterium thalassae</taxon>
    </lineage>
</organism>
<dbReference type="GO" id="GO:0005737">
    <property type="term" value="C:cytoplasm"/>
    <property type="evidence" value="ECO:0007669"/>
    <property type="project" value="TreeGrafter"/>
</dbReference>
<comment type="similarity">
    <text evidence="9 10">Belongs to the thiamine-phosphate synthase family.</text>
</comment>
<comment type="catalytic activity">
    <reaction evidence="8 9 10">
        <text>2-[(2R,5Z)-2-carboxy-4-methylthiazol-5(2H)-ylidene]ethyl phosphate + 4-amino-2-methyl-5-(diphosphooxymethyl)pyrimidine + 2 H(+) = thiamine phosphate + CO2 + diphosphate</text>
        <dbReference type="Rhea" id="RHEA:47844"/>
        <dbReference type="ChEBI" id="CHEBI:15378"/>
        <dbReference type="ChEBI" id="CHEBI:16526"/>
        <dbReference type="ChEBI" id="CHEBI:33019"/>
        <dbReference type="ChEBI" id="CHEBI:37575"/>
        <dbReference type="ChEBI" id="CHEBI:57841"/>
        <dbReference type="ChEBI" id="CHEBI:62899"/>
        <dbReference type="EC" id="2.5.1.3"/>
    </reaction>
</comment>
<dbReference type="PIRSF" id="PIRSF000512">
    <property type="entry name" value="TMP_PPase_Cyanobac_prd"/>
    <property type="match status" value="1"/>
</dbReference>
<dbReference type="InterPro" id="IPR036206">
    <property type="entry name" value="ThiamineP_synth_sf"/>
</dbReference>
<evidence type="ECO:0000256" key="8">
    <source>
        <dbReference type="ARBA" id="ARBA00047883"/>
    </source>
</evidence>
<accession>A0A086CGY3</accession>
<dbReference type="InterPro" id="IPR034291">
    <property type="entry name" value="TMP_synthase"/>
</dbReference>
<evidence type="ECO:0000256" key="11">
    <source>
        <dbReference type="RuleBase" id="RU004253"/>
    </source>
</evidence>
<dbReference type="Pfam" id="PF17792">
    <property type="entry name" value="ThiD2"/>
    <property type="match status" value="1"/>
</dbReference>
<evidence type="ECO:0000256" key="7">
    <source>
        <dbReference type="ARBA" id="ARBA00047851"/>
    </source>
</evidence>
<evidence type="ECO:0000256" key="1">
    <source>
        <dbReference type="ARBA" id="ARBA00005165"/>
    </source>
</evidence>
<evidence type="ECO:0000256" key="6">
    <source>
        <dbReference type="ARBA" id="ARBA00047334"/>
    </source>
</evidence>
<feature type="binding site" evidence="9">
    <location>
        <position position="221"/>
    </location>
    <ligand>
        <name>Mg(2+)</name>
        <dbReference type="ChEBI" id="CHEBI:18420"/>
    </ligand>
</feature>
<dbReference type="FunFam" id="3.20.20.70:FF:000096">
    <property type="entry name" value="Thiamine-phosphate synthase"/>
    <property type="match status" value="1"/>
</dbReference>
<dbReference type="GO" id="GO:0004789">
    <property type="term" value="F:thiamine-phosphate diphosphorylase activity"/>
    <property type="evidence" value="ECO:0007669"/>
    <property type="project" value="UniProtKB-UniRule"/>
</dbReference>
<proteinExistence type="inferred from homology"/>
<feature type="binding site" evidence="9">
    <location>
        <position position="201"/>
    </location>
    <ligand>
        <name>4-amino-2-methyl-5-(diphosphooxymethyl)pyrimidine</name>
        <dbReference type="ChEBI" id="CHEBI:57841"/>
    </ligand>
</feature>
<dbReference type="GO" id="GO:0009229">
    <property type="term" value="P:thiamine diphosphate biosynthetic process"/>
    <property type="evidence" value="ECO:0007669"/>
    <property type="project" value="UniProtKB-UniRule"/>
</dbReference>
<comment type="function">
    <text evidence="9">Condenses 4-methyl-5-(beta-hydroxyethyl)thiazole monophosphate (THZ-P) and 2-methyl-4-amino-5-hydroxymethyl pyrimidine pyrophosphate (HMP-PP) to form thiamine monophosphate (TMP).</text>
</comment>
<comment type="caution">
    <text evidence="14">The sequence shown here is derived from an EMBL/GenBank/DDBJ whole genome shotgun (WGS) entry which is preliminary data.</text>
</comment>
<sequence length="338" mass="38447">MNNNFLISQILDANLDRAREGIRVVEEWCRFGLKKSNLAEICKEMRQELAFWHTSEIRLSRDTENDPGVDLSHPKEEAKNSIEELLQANLCRIQESLRVLEEYGKLYHSEMGKSFKKIRYKVYILESSLMRYSNCEKLRKASIYLITSPTENLFNIVESSLKGGLRILQYREKNIDDHSHLKMAKKLCELCHKYDALFIVNNRVDIALAVNADGVHIGQEDIPIKTARKILGPQIIIGCSTTNSLEMKKAVEGGADYIGVGPMNSTPNKPRKKTIKSDYLNYVANNCTIPWFAIGGIDINNINDIIALGVKQIAVIRLIMEAENPEEITKSLIQDYLS</sequence>